<dbReference type="RefSeq" id="WP_076622906.1">
    <property type="nucleotide sequence ID" value="NZ_BMEW01000004.1"/>
</dbReference>
<dbReference type="Pfam" id="PF02635">
    <property type="entry name" value="DsrE"/>
    <property type="match status" value="1"/>
</dbReference>
<dbReference type="Proteomes" id="UP000186559">
    <property type="component" value="Chromosome"/>
</dbReference>
<dbReference type="PANTHER" id="PTHR37691">
    <property type="entry name" value="BLR3518 PROTEIN"/>
    <property type="match status" value="1"/>
</dbReference>
<feature type="signal peptide" evidence="1">
    <location>
        <begin position="1"/>
        <end position="19"/>
    </location>
</feature>
<dbReference type="EMBL" id="CP014796">
    <property type="protein sequence ID" value="APX22613.1"/>
    <property type="molecule type" value="Genomic_DNA"/>
</dbReference>
<dbReference type="OrthoDB" id="14053at2"/>
<dbReference type="InterPro" id="IPR003787">
    <property type="entry name" value="Sulphur_relay_DsrE/F-like"/>
</dbReference>
<dbReference type="AlphaFoldDB" id="A0A1U7D3C9"/>
<gene>
    <name evidence="2" type="ORF">Ga0080559_TMP1817</name>
</gene>
<dbReference type="Gene3D" id="3.40.1260.10">
    <property type="entry name" value="DsrEFH-like"/>
    <property type="match status" value="1"/>
</dbReference>
<dbReference type="KEGG" id="tpro:Ga0080559_TMP1817"/>
<reference evidence="2 3" key="1">
    <citation type="submission" date="2016-03" db="EMBL/GenBank/DDBJ databases">
        <title>Deep-sea bacteria in the southern Pacific.</title>
        <authorList>
            <person name="Tang K."/>
        </authorList>
    </citation>
    <scope>NUCLEOTIDE SEQUENCE [LARGE SCALE GENOMIC DNA]</scope>
    <source>
        <strain evidence="2 3">JLT2016</strain>
    </source>
</reference>
<dbReference type="PANTHER" id="PTHR37691:SF1">
    <property type="entry name" value="BLR3518 PROTEIN"/>
    <property type="match status" value="1"/>
</dbReference>
<dbReference type="STRING" id="1229727.Ga0080559_TMP1817"/>
<keyword evidence="3" id="KW-1185">Reference proteome</keyword>
<name>A0A1U7D3C9_9RHOB</name>
<evidence type="ECO:0000313" key="3">
    <source>
        <dbReference type="Proteomes" id="UP000186559"/>
    </source>
</evidence>
<proteinExistence type="predicted"/>
<organism evidence="2 3">
    <name type="scientific">Salipiger profundus</name>
    <dbReference type="NCBI Taxonomy" id="1229727"/>
    <lineage>
        <taxon>Bacteria</taxon>
        <taxon>Pseudomonadati</taxon>
        <taxon>Pseudomonadota</taxon>
        <taxon>Alphaproteobacteria</taxon>
        <taxon>Rhodobacterales</taxon>
        <taxon>Roseobacteraceae</taxon>
        <taxon>Salipiger</taxon>
    </lineage>
</organism>
<dbReference type="InterPro" id="IPR027396">
    <property type="entry name" value="DsrEFH-like"/>
</dbReference>
<feature type="chain" id="PRO_5010575906" evidence="1">
    <location>
        <begin position="20"/>
        <end position="156"/>
    </location>
</feature>
<sequence length="156" mass="16881" precursor="true">MITRRIFAGLCLAAPAAAAALKATKAAAQGSGYAPQKVVYHINYPGGEGDKAYRGAMRNIQNHINAVGAENLEVKVVLHGNGVDLLQHAQADTKLQTNVGSLKSQKVRFHVCNNTLRGRDIDFSNDLYDVWDDDIVPSGVAELSKLQMDGFTYIKP</sequence>
<accession>A0A1U7D3C9</accession>
<evidence type="ECO:0000313" key="2">
    <source>
        <dbReference type="EMBL" id="APX22613.1"/>
    </source>
</evidence>
<dbReference type="SUPFAM" id="SSF75169">
    <property type="entry name" value="DsrEFH-like"/>
    <property type="match status" value="1"/>
</dbReference>
<evidence type="ECO:0000256" key="1">
    <source>
        <dbReference type="SAM" id="SignalP"/>
    </source>
</evidence>
<protein>
    <submittedName>
        <fullName evidence="2">Uncharacterized protein</fullName>
    </submittedName>
</protein>
<keyword evidence="1" id="KW-0732">Signal</keyword>